<accession>A7N0A3</accession>
<dbReference type="Proteomes" id="UP000008152">
    <property type="component" value="Chromosome I"/>
</dbReference>
<gene>
    <name evidence="1" type="ordered locus">VIBHAR_02549</name>
</gene>
<reference evidence="1 2" key="1">
    <citation type="submission" date="2007-08" db="EMBL/GenBank/DDBJ databases">
        <authorList>
            <consortium name="The Vibrio harveyi Genome Sequencing Project"/>
            <person name="Bassler B."/>
            <person name="Clifton S.W."/>
            <person name="Fulton L."/>
            <person name="Delehaunty K."/>
            <person name="Fronick C."/>
            <person name="Harrison M."/>
            <person name="Markivic C."/>
            <person name="Fulton R."/>
            <person name="Tin-Wollam A.-M."/>
            <person name="Shah N."/>
            <person name="Pepin K."/>
            <person name="Nash W."/>
            <person name="Thiruvilangam P."/>
            <person name="Bhonagiri V."/>
            <person name="Waters C."/>
            <person name="Tu K.C."/>
            <person name="Irgon J."/>
            <person name="Wilson R.K."/>
        </authorList>
    </citation>
    <scope>NUCLEOTIDE SEQUENCE [LARGE SCALE GENOMIC DNA]</scope>
    <source>
        <strain evidence="2">ATCC BAA-1116 / BB120</strain>
    </source>
</reference>
<dbReference type="AlphaFoldDB" id="A7N0A3"/>
<evidence type="ECO:0000313" key="1">
    <source>
        <dbReference type="EMBL" id="ABU71510.1"/>
    </source>
</evidence>
<name>A7N0A3_VIBC1</name>
<dbReference type="EMBL" id="CP000789">
    <property type="protein sequence ID" value="ABU71510.1"/>
    <property type="molecule type" value="Genomic_DNA"/>
</dbReference>
<protein>
    <submittedName>
        <fullName evidence="1">Uncharacterized protein</fullName>
    </submittedName>
</protein>
<proteinExistence type="predicted"/>
<dbReference type="KEGG" id="vha:VIBHAR_02549"/>
<organism evidence="1 2">
    <name type="scientific">Vibrio campbellii (strain ATCC BAA-1116)</name>
    <dbReference type="NCBI Taxonomy" id="2902295"/>
    <lineage>
        <taxon>Bacteria</taxon>
        <taxon>Pseudomonadati</taxon>
        <taxon>Pseudomonadota</taxon>
        <taxon>Gammaproteobacteria</taxon>
        <taxon>Vibrionales</taxon>
        <taxon>Vibrionaceae</taxon>
        <taxon>Vibrio</taxon>
    </lineage>
</organism>
<evidence type="ECO:0000313" key="2">
    <source>
        <dbReference type="Proteomes" id="UP000008152"/>
    </source>
</evidence>
<sequence length="64" mass="7248">MWGSLSVRLGLFRSTTLIEIAKNRISFTRKKFAIKTPSETFHVFGVVTRKLNVARKITLAAIPE</sequence>